<evidence type="ECO:0000313" key="1">
    <source>
        <dbReference type="EMBL" id="EPS93804.1"/>
    </source>
</evidence>
<proteinExistence type="predicted"/>
<dbReference type="InParanoid" id="S8F4C5"/>
<accession>S8F4C5</accession>
<reference evidence="1 2" key="1">
    <citation type="journal article" date="2012" name="Science">
        <title>The Paleozoic origin of enzymatic lignin decomposition reconstructed from 31 fungal genomes.</title>
        <authorList>
            <person name="Floudas D."/>
            <person name="Binder M."/>
            <person name="Riley R."/>
            <person name="Barry K."/>
            <person name="Blanchette R.A."/>
            <person name="Henrissat B."/>
            <person name="Martinez A.T."/>
            <person name="Otillar R."/>
            <person name="Spatafora J.W."/>
            <person name="Yadav J.S."/>
            <person name="Aerts A."/>
            <person name="Benoit I."/>
            <person name="Boyd A."/>
            <person name="Carlson A."/>
            <person name="Copeland A."/>
            <person name="Coutinho P.M."/>
            <person name="de Vries R.P."/>
            <person name="Ferreira P."/>
            <person name="Findley K."/>
            <person name="Foster B."/>
            <person name="Gaskell J."/>
            <person name="Glotzer D."/>
            <person name="Gorecki P."/>
            <person name="Heitman J."/>
            <person name="Hesse C."/>
            <person name="Hori C."/>
            <person name="Igarashi K."/>
            <person name="Jurgens J.A."/>
            <person name="Kallen N."/>
            <person name="Kersten P."/>
            <person name="Kohler A."/>
            <person name="Kuees U."/>
            <person name="Kumar T.K.A."/>
            <person name="Kuo A."/>
            <person name="LaButti K."/>
            <person name="Larrondo L.F."/>
            <person name="Lindquist E."/>
            <person name="Ling A."/>
            <person name="Lombard V."/>
            <person name="Lucas S."/>
            <person name="Lundell T."/>
            <person name="Martin R."/>
            <person name="McLaughlin D.J."/>
            <person name="Morgenstern I."/>
            <person name="Morin E."/>
            <person name="Murat C."/>
            <person name="Nagy L.G."/>
            <person name="Nolan M."/>
            <person name="Ohm R.A."/>
            <person name="Patyshakuliyeva A."/>
            <person name="Rokas A."/>
            <person name="Ruiz-Duenas F.J."/>
            <person name="Sabat G."/>
            <person name="Salamov A."/>
            <person name="Samejima M."/>
            <person name="Schmutz J."/>
            <person name="Slot J.C."/>
            <person name="St John F."/>
            <person name="Stenlid J."/>
            <person name="Sun H."/>
            <person name="Sun S."/>
            <person name="Syed K."/>
            <person name="Tsang A."/>
            <person name="Wiebenga A."/>
            <person name="Young D."/>
            <person name="Pisabarro A."/>
            <person name="Eastwood D.C."/>
            <person name="Martin F."/>
            <person name="Cullen D."/>
            <person name="Grigoriev I.V."/>
            <person name="Hibbett D.S."/>
        </authorList>
    </citation>
    <scope>NUCLEOTIDE SEQUENCE</scope>
    <source>
        <strain evidence="2">FP-58527</strain>
    </source>
</reference>
<dbReference type="Proteomes" id="UP000015241">
    <property type="component" value="Unassembled WGS sequence"/>
</dbReference>
<sequence>MEFCAVVAVIRLSHKYKVHHVRDAYLSRMKTCFPTDFDTWDAVNRNHGSLAMKFSDQHAFAAVDVARLTGTESMLPGALYLCCKLHPDIILRGTPRDHNAPHEQLRTDDLVRCIQGRQFVLQQAIANILELFDAARRSPLCTHRRCADTLALMRAQHSEGFAPRLVCDALQTREPHVRALQRAQYLCRSCADAVCEADVELCRQLWATLPELMGVDTPEDWPMA</sequence>
<gene>
    <name evidence="1" type="ORF">FOMPIDRAFT_1153706</name>
</gene>
<dbReference type="STRING" id="743788.S8F4C5"/>
<name>S8F4C5_FOMSC</name>
<dbReference type="HOGENOM" id="CLU_1348953_0_0_1"/>
<dbReference type="EMBL" id="KE504256">
    <property type="protein sequence ID" value="EPS93804.1"/>
    <property type="molecule type" value="Genomic_DNA"/>
</dbReference>
<protein>
    <submittedName>
        <fullName evidence="1">Uncharacterized protein</fullName>
    </submittedName>
</protein>
<keyword evidence="2" id="KW-1185">Reference proteome</keyword>
<dbReference type="AlphaFoldDB" id="S8F4C5"/>
<dbReference type="OrthoDB" id="3036049at2759"/>
<organism evidence="1 2">
    <name type="scientific">Fomitopsis schrenkii</name>
    <name type="common">Brown rot fungus</name>
    <dbReference type="NCBI Taxonomy" id="2126942"/>
    <lineage>
        <taxon>Eukaryota</taxon>
        <taxon>Fungi</taxon>
        <taxon>Dikarya</taxon>
        <taxon>Basidiomycota</taxon>
        <taxon>Agaricomycotina</taxon>
        <taxon>Agaricomycetes</taxon>
        <taxon>Polyporales</taxon>
        <taxon>Fomitopsis</taxon>
    </lineage>
</organism>
<evidence type="ECO:0000313" key="2">
    <source>
        <dbReference type="Proteomes" id="UP000015241"/>
    </source>
</evidence>